<reference evidence="1" key="1">
    <citation type="journal article" date="2021" name="New Phytol.">
        <title>Evolutionary innovations through gain and loss of genes in the ectomycorrhizal Boletales.</title>
        <authorList>
            <person name="Wu G."/>
            <person name="Miyauchi S."/>
            <person name="Morin E."/>
            <person name="Kuo A."/>
            <person name="Drula E."/>
            <person name="Varga T."/>
            <person name="Kohler A."/>
            <person name="Feng B."/>
            <person name="Cao Y."/>
            <person name="Lipzen A."/>
            <person name="Daum C."/>
            <person name="Hundley H."/>
            <person name="Pangilinan J."/>
            <person name="Johnson J."/>
            <person name="Barry K."/>
            <person name="LaButti K."/>
            <person name="Ng V."/>
            <person name="Ahrendt S."/>
            <person name="Min B."/>
            <person name="Choi I.G."/>
            <person name="Park H."/>
            <person name="Plett J.M."/>
            <person name="Magnuson J."/>
            <person name="Spatafora J.W."/>
            <person name="Nagy L.G."/>
            <person name="Henrissat B."/>
            <person name="Grigoriev I.V."/>
            <person name="Yang Z.L."/>
            <person name="Xu J."/>
            <person name="Martin F.M."/>
        </authorList>
    </citation>
    <scope>NUCLEOTIDE SEQUENCE</scope>
    <source>
        <strain evidence="1">KUC20120723A-06</strain>
    </source>
</reference>
<comment type="caution">
    <text evidence="1">The sequence shown here is derived from an EMBL/GenBank/DDBJ whole genome shotgun (WGS) entry which is preliminary data.</text>
</comment>
<dbReference type="EMBL" id="MU266441">
    <property type="protein sequence ID" value="KAH7923827.1"/>
    <property type="molecule type" value="Genomic_DNA"/>
</dbReference>
<evidence type="ECO:0000313" key="1">
    <source>
        <dbReference type="EMBL" id="KAH7923827.1"/>
    </source>
</evidence>
<gene>
    <name evidence="1" type="ORF">BV22DRAFT_1035883</name>
</gene>
<keyword evidence="2" id="KW-1185">Reference proteome</keyword>
<organism evidence="1 2">
    <name type="scientific">Leucogyrophana mollusca</name>
    <dbReference type="NCBI Taxonomy" id="85980"/>
    <lineage>
        <taxon>Eukaryota</taxon>
        <taxon>Fungi</taxon>
        <taxon>Dikarya</taxon>
        <taxon>Basidiomycota</taxon>
        <taxon>Agaricomycotina</taxon>
        <taxon>Agaricomycetes</taxon>
        <taxon>Agaricomycetidae</taxon>
        <taxon>Boletales</taxon>
        <taxon>Boletales incertae sedis</taxon>
        <taxon>Leucogyrophana</taxon>
    </lineage>
</organism>
<dbReference type="Proteomes" id="UP000790709">
    <property type="component" value="Unassembled WGS sequence"/>
</dbReference>
<name>A0ACB8BDM1_9AGAM</name>
<proteinExistence type="predicted"/>
<accession>A0ACB8BDM1</accession>
<evidence type="ECO:0000313" key="2">
    <source>
        <dbReference type="Proteomes" id="UP000790709"/>
    </source>
</evidence>
<sequence>MVLHASTILARTPAQVVSYLTQISSKYAKDSVVFALSANAPELSMLVSRLTALSPHHVGCLSAPVPGVALSCSVAAFSRNEAVSFRSTIPGRAEPQVGRWHAFRKKEETTAASLTDIQEDKNGSVKWDDVWDRSVGFDALPEELRALRPESVTSVIYFSDRAPEGVSNSLSVFPRAMQLGLIASSTPFVTGRPVTLFHDNQIYSSGAVGLGLTTSKAPASSVEFPGLICLTPPLVVTRSEGNLVNELDNANPTRLLLNAIRKHGIDDRNSFKEDDFYLGVVEDGQLNQVYHILSGDPSRGTIALQSHAAPPVGAVVQVRPPLFGVVP</sequence>
<protein>
    <submittedName>
        <fullName evidence="1">Uncharacterized protein</fullName>
    </submittedName>
</protein>